<dbReference type="GO" id="GO:0050909">
    <property type="term" value="P:sensory perception of taste"/>
    <property type="evidence" value="ECO:0007669"/>
    <property type="project" value="InterPro"/>
</dbReference>
<feature type="transmembrane region" description="Helical" evidence="6">
    <location>
        <begin position="623"/>
        <end position="647"/>
    </location>
</feature>
<feature type="transmembrane region" description="Helical" evidence="6">
    <location>
        <begin position="567"/>
        <end position="589"/>
    </location>
</feature>
<evidence type="ECO:0008006" key="9">
    <source>
        <dbReference type="Google" id="ProtNLM"/>
    </source>
</evidence>
<feature type="transmembrane region" description="Helical" evidence="6">
    <location>
        <begin position="103"/>
        <end position="123"/>
    </location>
</feature>
<evidence type="ECO:0000313" key="8">
    <source>
        <dbReference type="Proteomes" id="UP000295192"/>
    </source>
</evidence>
<feature type="transmembrane region" description="Helical" evidence="6">
    <location>
        <begin position="153"/>
        <end position="179"/>
    </location>
</feature>
<feature type="transmembrane region" description="Helical" evidence="6">
    <location>
        <begin position="228"/>
        <end position="247"/>
    </location>
</feature>
<feature type="transmembrane region" description="Helical" evidence="6">
    <location>
        <begin position="259"/>
        <end position="283"/>
    </location>
</feature>
<evidence type="ECO:0000256" key="1">
    <source>
        <dbReference type="ARBA" id="ARBA00004651"/>
    </source>
</evidence>
<feature type="transmembrane region" description="Helical" evidence="6">
    <location>
        <begin position="795"/>
        <end position="816"/>
    </location>
</feature>
<dbReference type="EMBL" id="LSRL02000031">
    <property type="protein sequence ID" value="TDG48572.1"/>
    <property type="molecule type" value="Genomic_DNA"/>
</dbReference>
<feature type="transmembrane region" description="Helical" evidence="6">
    <location>
        <begin position="754"/>
        <end position="775"/>
    </location>
</feature>
<evidence type="ECO:0000313" key="7">
    <source>
        <dbReference type="EMBL" id="TDG48572.1"/>
    </source>
</evidence>
<feature type="transmembrane region" description="Helical" evidence="6">
    <location>
        <begin position="25"/>
        <end position="46"/>
    </location>
</feature>
<accession>A0A484BK32</accession>
<evidence type="ECO:0000256" key="3">
    <source>
        <dbReference type="ARBA" id="ARBA00022692"/>
    </source>
</evidence>
<keyword evidence="4 6" id="KW-1133">Transmembrane helix</keyword>
<comment type="subcellular location">
    <subcellularLocation>
        <location evidence="1">Cell membrane</location>
        <topology evidence="1">Multi-pass membrane protein</topology>
    </subcellularLocation>
</comment>
<feature type="transmembrane region" description="Helical" evidence="6">
    <location>
        <begin position="527"/>
        <end position="547"/>
    </location>
</feature>
<proteinExistence type="predicted"/>
<evidence type="ECO:0000256" key="2">
    <source>
        <dbReference type="ARBA" id="ARBA00022475"/>
    </source>
</evidence>
<dbReference type="Proteomes" id="UP000295192">
    <property type="component" value="Unassembled WGS sequence"/>
</dbReference>
<gene>
    <name evidence="7" type="ORF">AWZ03_004901</name>
</gene>
<evidence type="ECO:0000256" key="5">
    <source>
        <dbReference type="ARBA" id="ARBA00023136"/>
    </source>
</evidence>
<feature type="transmembrane region" description="Helical" evidence="6">
    <location>
        <begin position="853"/>
        <end position="873"/>
    </location>
</feature>
<keyword evidence="8" id="KW-1185">Reference proteome</keyword>
<dbReference type="OrthoDB" id="6366728at2759"/>
<feature type="transmembrane region" description="Helical" evidence="6">
    <location>
        <begin position="352"/>
        <end position="373"/>
    </location>
</feature>
<feature type="transmembrane region" description="Helical" evidence="6">
    <location>
        <begin position="393"/>
        <end position="414"/>
    </location>
</feature>
<protein>
    <recommendedName>
        <fullName evidence="9">Gustatory receptor</fullName>
    </recommendedName>
</protein>
<dbReference type="AlphaFoldDB" id="A0A484BK32"/>
<feature type="transmembrane region" description="Helical" evidence="6">
    <location>
        <begin position="659"/>
        <end position="682"/>
    </location>
</feature>
<organism evidence="7 8">
    <name type="scientific">Drosophila navojoa</name>
    <name type="common">Fruit fly</name>
    <dbReference type="NCBI Taxonomy" id="7232"/>
    <lineage>
        <taxon>Eukaryota</taxon>
        <taxon>Metazoa</taxon>
        <taxon>Ecdysozoa</taxon>
        <taxon>Arthropoda</taxon>
        <taxon>Hexapoda</taxon>
        <taxon>Insecta</taxon>
        <taxon>Pterygota</taxon>
        <taxon>Neoptera</taxon>
        <taxon>Endopterygota</taxon>
        <taxon>Diptera</taxon>
        <taxon>Brachycera</taxon>
        <taxon>Muscomorpha</taxon>
        <taxon>Ephydroidea</taxon>
        <taxon>Drosophilidae</taxon>
        <taxon>Drosophila</taxon>
    </lineage>
</organism>
<feature type="transmembrane region" description="Helical" evidence="6">
    <location>
        <begin position="191"/>
        <end position="216"/>
    </location>
</feature>
<dbReference type="InterPro" id="IPR013604">
    <property type="entry name" value="7TM_chemorcpt"/>
</dbReference>
<keyword evidence="3 6" id="KW-0812">Transmembrane</keyword>
<feature type="transmembrane region" description="Helical" evidence="6">
    <location>
        <begin position="61"/>
        <end position="82"/>
    </location>
</feature>
<dbReference type="OMA" id="FHTMDMQ"/>
<keyword evidence="2" id="KW-1003">Cell membrane</keyword>
<reference evidence="7 8" key="1">
    <citation type="journal article" date="2019" name="J. Hered.">
        <title>An Improved Genome Assembly for Drosophila navojoa, the Basal Species in the mojavensis Cluster.</title>
        <authorList>
            <person name="Vanderlinde T."/>
            <person name="Dupim E.G."/>
            <person name="Nazario-Yepiz N.O."/>
            <person name="Carvalho A.B."/>
        </authorList>
    </citation>
    <scope>NUCLEOTIDE SEQUENCE [LARGE SCALE GENOMIC DNA]</scope>
    <source>
        <strain evidence="7">Navoj_Jal97</strain>
        <tissue evidence="7">Whole organism</tissue>
    </source>
</reference>
<comment type="caution">
    <text evidence="7">The sequence shown here is derived from an EMBL/GenBank/DDBJ whole genome shotgun (WGS) entry which is preliminary data.</text>
</comment>
<sequence>MLRHDSIPPRCWQLALRRIFKAQDFYGSIRPMIGLALVLGITPYFVCRDGCQGERVVRESWYGFANAISRWLLIAYCYMYTLRQKESLIGYFMHNHISQMSARMHDVTGIVAGIVILILPLFLRRHLRNALEKLMRVDRLLHHLSFPIDYRQVLYQILLVLLLVSTLDATIIIVCLVCLSNMEVQPTYQLIFSMMYELIIISITICMFCLLAGSIQRRFKKLHKVYEALRPLFFLTFLYGLTPFHVVRRKMGESYVKMSCFGIFNIFVYILLCGFCYITSLRQGESIVGYFFRTEISTIGDRLQIFNGLITGVVIYTSAILKRCKLLGTLTILHSLDTNFSNIGIRVKYSRIFRYSIMLLVCKLLILGVYFVGVFRLLVSLGVTPSFCVCMTFFLQHSVVSIAICLFCVIAFSFERRLSIVNQVSHIEVINPHSPDWANSGPAQIVKLGQNHGEQGSMDTKKDISVEIELNTMLQHPLKRRVRRWLTAKQLYESLRPLFHVTYLHGLTSFYICSDSKTGRRDIKKSWFGYLNGIAHIVAYSVCYTLTIRNNCESVASYFFRSRITYFGDLMQIVSGFIGVTVIYLTAIIPNHRLEQCLQKFHTMDLQLHSVGIKIMYSKVLRYSYAVMISMMLVNFGFSWGTFAVLYSSRVQPTWALHFTFMIQHTVIAIAITMFSCFTYLVEMRFVMVNKVHHFRCQNQFEFFTAMWPFWRQLLSPRDAYGAEQTLLLFTYLLGLTPFRLRGHGTRHFELSRLGYLNALLQLTFFGYCFLAALVQEQSIVGYFFNSPISQVGDSLQKFIGMTGMFTLFLCCGLRVRLLIRHCDMIARIDDHLLDVGICFNYGRIMSLRHTKLFLIAGVQLAYLASSISMLLYNDVRPSYTVAVAFYVPQIFLLSIVVLFGAILHRCWQQFDALNKVNANGNNSG</sequence>
<keyword evidence="5 6" id="KW-0472">Membrane</keyword>
<dbReference type="Pfam" id="PF08395">
    <property type="entry name" value="7tm_7"/>
    <property type="match status" value="4"/>
</dbReference>
<feature type="transmembrane region" description="Helical" evidence="6">
    <location>
        <begin position="879"/>
        <end position="904"/>
    </location>
</feature>
<name>A0A484BK32_DRONA</name>
<evidence type="ECO:0000256" key="4">
    <source>
        <dbReference type="ARBA" id="ARBA00022989"/>
    </source>
</evidence>
<evidence type="ECO:0000256" key="6">
    <source>
        <dbReference type="SAM" id="Phobius"/>
    </source>
</evidence>
<dbReference type="GO" id="GO:0005886">
    <property type="term" value="C:plasma membrane"/>
    <property type="evidence" value="ECO:0007669"/>
    <property type="project" value="UniProtKB-SubCell"/>
</dbReference>